<evidence type="ECO:0000313" key="3">
    <source>
        <dbReference type="RefSeq" id="XP_029653824.1"/>
    </source>
</evidence>
<proteinExistence type="predicted"/>
<organism evidence="2 3">
    <name type="scientific">Octopus sinensis</name>
    <name type="common">East Asian common octopus</name>
    <dbReference type="NCBI Taxonomy" id="2607531"/>
    <lineage>
        <taxon>Eukaryota</taxon>
        <taxon>Metazoa</taxon>
        <taxon>Spiralia</taxon>
        <taxon>Lophotrochozoa</taxon>
        <taxon>Mollusca</taxon>
        <taxon>Cephalopoda</taxon>
        <taxon>Coleoidea</taxon>
        <taxon>Octopodiformes</taxon>
        <taxon>Octopoda</taxon>
        <taxon>Incirrata</taxon>
        <taxon>Octopodidae</taxon>
        <taxon>Octopus</taxon>
    </lineage>
</organism>
<dbReference type="Pfam" id="PF03184">
    <property type="entry name" value="DDE_1"/>
    <property type="match status" value="1"/>
</dbReference>
<dbReference type="InterPro" id="IPR050863">
    <property type="entry name" value="CenT-Element_Derived"/>
</dbReference>
<name>A0A6P7TNZ0_9MOLL</name>
<dbReference type="GO" id="GO:0005634">
    <property type="term" value="C:nucleus"/>
    <property type="evidence" value="ECO:0007669"/>
    <property type="project" value="TreeGrafter"/>
</dbReference>
<keyword evidence="2" id="KW-1185">Reference proteome</keyword>
<dbReference type="KEGG" id="osn:115227017"/>
<evidence type="ECO:0000259" key="1">
    <source>
        <dbReference type="Pfam" id="PF03184"/>
    </source>
</evidence>
<dbReference type="PANTHER" id="PTHR19303:SF73">
    <property type="entry name" value="PROTEIN PDC2"/>
    <property type="match status" value="1"/>
</dbReference>
<dbReference type="RefSeq" id="XP_029653824.1">
    <property type="nucleotide sequence ID" value="XM_029797964.1"/>
</dbReference>
<feature type="domain" description="DDE-1" evidence="1">
    <location>
        <begin position="14"/>
        <end position="137"/>
    </location>
</feature>
<gene>
    <name evidence="3" type="primary">LOC115227017</name>
</gene>
<dbReference type="AlphaFoldDB" id="A0A6P7TNZ0"/>
<reference evidence="3" key="1">
    <citation type="submission" date="2025-08" db="UniProtKB">
        <authorList>
            <consortium name="RefSeq"/>
        </authorList>
    </citation>
    <scope>IDENTIFICATION</scope>
</reference>
<evidence type="ECO:0000313" key="2">
    <source>
        <dbReference type="Proteomes" id="UP000515154"/>
    </source>
</evidence>
<sequence>MTGTDKKKSIDDWKFKKPGCFKNFNVEKYIDYRHSERLWMTSKISNEWLLSWDRDLQKKILVVVDRCPSHEIYSNLVSIELLYLPAKTTTILQPMDQGIIRSFKANFNKIKFDAMLEKIVNETDPVDSHKKLNLKDGLCLRILDGIWMEKCYSEIIRSETGVQ</sequence>
<dbReference type="InterPro" id="IPR004875">
    <property type="entry name" value="DDE_SF_endonuclease_dom"/>
</dbReference>
<accession>A0A6P7TNZ0</accession>
<dbReference type="PANTHER" id="PTHR19303">
    <property type="entry name" value="TRANSPOSON"/>
    <property type="match status" value="1"/>
</dbReference>
<dbReference type="GO" id="GO:0003677">
    <property type="term" value="F:DNA binding"/>
    <property type="evidence" value="ECO:0007669"/>
    <property type="project" value="TreeGrafter"/>
</dbReference>
<protein>
    <submittedName>
        <fullName evidence="3">Tigger transposable element-derived protein 6-like</fullName>
    </submittedName>
</protein>
<dbReference type="Proteomes" id="UP000515154">
    <property type="component" value="Unplaced"/>
</dbReference>